<dbReference type="InterPro" id="IPR020885">
    <property type="entry name" value="UPF0367"/>
</dbReference>
<evidence type="ECO:0000313" key="1">
    <source>
        <dbReference type="EMBL" id="NER26236.1"/>
    </source>
</evidence>
<organism evidence="1">
    <name type="scientific">Symploca sp. SIO1C4</name>
    <dbReference type="NCBI Taxonomy" id="2607765"/>
    <lineage>
        <taxon>Bacteria</taxon>
        <taxon>Bacillati</taxon>
        <taxon>Cyanobacteriota</taxon>
        <taxon>Cyanophyceae</taxon>
        <taxon>Coleofasciculales</taxon>
        <taxon>Coleofasciculaceae</taxon>
        <taxon>Symploca</taxon>
    </lineage>
</organism>
<comment type="caution">
    <text evidence="1">The sequence shown here is derived from an EMBL/GenBank/DDBJ whole genome shotgun (WGS) entry which is preliminary data.</text>
</comment>
<reference evidence="1" key="1">
    <citation type="submission" date="2019-11" db="EMBL/GenBank/DDBJ databases">
        <title>Genomic insights into an expanded diversity of filamentous marine cyanobacteria reveals the extraordinary biosynthetic potential of Moorea and Okeania.</title>
        <authorList>
            <person name="Ferreira Leao T."/>
            <person name="Wang M."/>
            <person name="Moss N."/>
            <person name="Da Silva R."/>
            <person name="Sanders J."/>
            <person name="Nurk S."/>
            <person name="Gurevich A."/>
            <person name="Humphrey G."/>
            <person name="Reher R."/>
            <person name="Zhu Q."/>
            <person name="Belda-Ferre P."/>
            <person name="Glukhov E."/>
            <person name="Rex R."/>
            <person name="Dorrestein P.C."/>
            <person name="Knight R."/>
            <person name="Pevzner P."/>
            <person name="Gerwick W.H."/>
            <person name="Gerwick L."/>
        </authorList>
    </citation>
    <scope>NUCLEOTIDE SEQUENCE</scope>
    <source>
        <strain evidence="1">SIO1C4</strain>
    </source>
</reference>
<dbReference type="AlphaFoldDB" id="A0A6B3MXS7"/>
<protein>
    <submittedName>
        <fullName evidence="1">Uncharacterized protein</fullName>
    </submittedName>
</protein>
<accession>A0A6B3MXS7</accession>
<proteinExistence type="predicted"/>
<dbReference type="NCBIfam" id="NF010236">
    <property type="entry name" value="PRK13683.1"/>
    <property type="match status" value="1"/>
</dbReference>
<name>A0A6B3MXS7_9CYAN</name>
<dbReference type="Pfam" id="PF26132">
    <property type="entry name" value="UPF0367"/>
    <property type="match status" value="1"/>
</dbReference>
<dbReference type="EMBL" id="JAAHFQ010000008">
    <property type="protein sequence ID" value="NER26236.1"/>
    <property type="molecule type" value="Genomic_DNA"/>
</dbReference>
<sequence>MFTIDLTLKNTSLPLSVQRNSAEEAQATYQEVISAMRSPEASQLVELSCHKQPEKKIAILSNQISAVMISQKSGTTAGGRTPGFFAVAEAE</sequence>
<gene>
    <name evidence="1" type="ORF">F6J89_00835</name>
</gene>